<dbReference type="Gene3D" id="3.30.1950.10">
    <property type="entry name" value="wza like domain"/>
    <property type="match status" value="1"/>
</dbReference>
<accession>A0A178XZ49</accession>
<dbReference type="InterPro" id="IPR058781">
    <property type="entry name" value="HH_AprE-like"/>
</dbReference>
<dbReference type="PANTHER" id="PTHR33619">
    <property type="entry name" value="POLYSACCHARIDE EXPORT PROTEIN GFCE-RELATED"/>
    <property type="match status" value="1"/>
</dbReference>
<dbReference type="STRING" id="1472378.AU381_10825"/>
<dbReference type="OrthoDB" id="9798876at2"/>
<dbReference type="InterPro" id="IPR003715">
    <property type="entry name" value="Poly_export_N"/>
</dbReference>
<keyword evidence="2" id="KW-0175">Coiled coil</keyword>
<feature type="coiled-coil region" evidence="2">
    <location>
        <begin position="232"/>
        <end position="266"/>
    </location>
</feature>
<dbReference type="Gene3D" id="3.10.560.10">
    <property type="entry name" value="Outer membrane lipoprotein wza domain like"/>
    <property type="match status" value="1"/>
</dbReference>
<dbReference type="GO" id="GO:0015159">
    <property type="term" value="F:polysaccharide transmembrane transporter activity"/>
    <property type="evidence" value="ECO:0007669"/>
    <property type="project" value="InterPro"/>
</dbReference>
<evidence type="ECO:0000259" key="3">
    <source>
        <dbReference type="Pfam" id="PF02563"/>
    </source>
</evidence>
<dbReference type="PANTHER" id="PTHR33619:SF3">
    <property type="entry name" value="POLYSACCHARIDE EXPORT PROTEIN GFCE-RELATED"/>
    <property type="match status" value="1"/>
</dbReference>
<dbReference type="Pfam" id="PF10531">
    <property type="entry name" value="SLBB"/>
    <property type="match status" value="1"/>
</dbReference>
<dbReference type="InterPro" id="IPR049712">
    <property type="entry name" value="Poly_export"/>
</dbReference>
<dbReference type="InterPro" id="IPR019554">
    <property type="entry name" value="Soluble_ligand-bd"/>
</dbReference>
<gene>
    <name evidence="6" type="ORF">AU381_10825</name>
</gene>
<feature type="domain" description="Soluble ligand binding" evidence="4">
    <location>
        <begin position="128"/>
        <end position="159"/>
    </location>
</feature>
<evidence type="ECO:0000313" key="6">
    <source>
        <dbReference type="EMBL" id="OAP40023.1"/>
    </source>
</evidence>
<feature type="domain" description="AprE-like long alpha-helical hairpin" evidence="5">
    <location>
        <begin position="176"/>
        <end position="359"/>
    </location>
</feature>
<proteinExistence type="predicted"/>
<dbReference type="Pfam" id="PF25994">
    <property type="entry name" value="HH_AprE"/>
    <property type="match status" value="1"/>
</dbReference>
<dbReference type="Proteomes" id="UP000094025">
    <property type="component" value="Unassembled WGS sequence"/>
</dbReference>
<name>A0A178XZ49_9HYPH</name>
<keyword evidence="7" id="KW-1185">Reference proteome</keyword>
<organism evidence="6 7">
    <name type="scientific">Sinorhizobium glycinis</name>
    <dbReference type="NCBI Taxonomy" id="1472378"/>
    <lineage>
        <taxon>Bacteria</taxon>
        <taxon>Pseudomonadati</taxon>
        <taxon>Pseudomonadota</taxon>
        <taxon>Alphaproteobacteria</taxon>
        <taxon>Hyphomicrobiales</taxon>
        <taxon>Rhizobiaceae</taxon>
        <taxon>Sinorhizobium/Ensifer group</taxon>
        <taxon>Sinorhizobium</taxon>
    </lineage>
</organism>
<dbReference type="AlphaFoldDB" id="A0A178XZ49"/>
<evidence type="ECO:0000256" key="2">
    <source>
        <dbReference type="SAM" id="Coils"/>
    </source>
</evidence>
<protein>
    <submittedName>
        <fullName evidence="6">Uncharacterized protein</fullName>
    </submittedName>
</protein>
<dbReference type="Pfam" id="PF02563">
    <property type="entry name" value="Poly_export"/>
    <property type="match status" value="1"/>
</dbReference>
<keyword evidence="1" id="KW-0732">Signal</keyword>
<comment type="caution">
    <text evidence="6">The sequence shown here is derived from an EMBL/GenBank/DDBJ whole genome shotgun (WGS) entry which is preliminary data.</text>
</comment>
<reference evidence="6 7" key="1">
    <citation type="journal article" date="2016" name="Int. J. Syst. Evol. Microbiol.">
        <title>Ensifer glycinis sp. nov., an novel rhizobial species associated with Glycine spp.</title>
        <authorList>
            <person name="Yan H."/>
            <person name="Yan J."/>
            <person name="Sui X.H."/>
            <person name="Wang E.T."/>
            <person name="Chen W.X."/>
            <person name="Zhang X.X."/>
            <person name="Chen W.F."/>
        </authorList>
    </citation>
    <scope>NUCLEOTIDE SEQUENCE [LARGE SCALE GENOMIC DNA]</scope>
    <source>
        <strain evidence="6 7">CCBAU 23380</strain>
    </source>
</reference>
<evidence type="ECO:0000256" key="1">
    <source>
        <dbReference type="ARBA" id="ARBA00022729"/>
    </source>
</evidence>
<dbReference type="EMBL" id="LPUX01000055">
    <property type="protein sequence ID" value="OAP40023.1"/>
    <property type="molecule type" value="Genomic_DNA"/>
</dbReference>
<evidence type="ECO:0000313" key="7">
    <source>
        <dbReference type="Proteomes" id="UP000094025"/>
    </source>
</evidence>
<sequence>MKLLKSLLSALSLVTASPCLVPIAGALALLPTSALAEYKLQPGDTLEVSVTGIPDFRQRLLIGVDGEVNLPLVGEVRVSGLSVDEAQEMLAGGLANKQYRQATADGSEISHLVQVDQVVVSVAEYRPIYVFGDVTRPGEYVFRPSMTVRHAVAVAGGYSVAQMRVANPLVEAADFRSEYQALWAQFATEQARIWRLRTELGEDVEQVGNVPVPDALAARLKETATAHIEARLADSEKDKALLRKAVEETNRQLKLLAEKKKRDEEGNQADAGDYESVRELFQKGLAPTTRLAEARRAMLLSSTQLLDTIVQASNIERQRGEYIRQLNKIDSERQIAAWRDLQEAYMNLAQVSARLEGTAQKLALTGQSQATLLAVTDRPEIKVHRQREQGSEMLPGSEDLGLAPGDVVEVVLPKPDFTRAVASSPPAPAVAN</sequence>
<feature type="domain" description="Polysaccharide export protein N-terminal" evidence="3">
    <location>
        <begin position="36"/>
        <end position="100"/>
    </location>
</feature>
<evidence type="ECO:0000259" key="5">
    <source>
        <dbReference type="Pfam" id="PF25994"/>
    </source>
</evidence>
<evidence type="ECO:0000259" key="4">
    <source>
        <dbReference type="Pfam" id="PF10531"/>
    </source>
</evidence>
<dbReference type="RefSeq" id="WP_064242160.1">
    <property type="nucleotide sequence ID" value="NZ_LPUX01000055.1"/>
</dbReference>